<feature type="domain" description="RNA polymerase N-terminal" evidence="13">
    <location>
        <begin position="243"/>
        <end position="535"/>
    </location>
</feature>
<name>C4V709_VAIC1</name>
<keyword evidence="9 12" id="KW-0804">Transcription</keyword>
<dbReference type="GO" id="GO:0003677">
    <property type="term" value="F:DNA binding"/>
    <property type="evidence" value="ECO:0007669"/>
    <property type="project" value="InterPro"/>
</dbReference>
<dbReference type="InterPro" id="IPR007083">
    <property type="entry name" value="RNA_pol_Rpb1_4"/>
</dbReference>
<dbReference type="InterPro" id="IPR007081">
    <property type="entry name" value="RNA_pol_Rpb1_5"/>
</dbReference>
<dbReference type="GO" id="GO:0006351">
    <property type="term" value="P:DNA-templated transcription"/>
    <property type="evidence" value="ECO:0007669"/>
    <property type="project" value="InterPro"/>
</dbReference>
<keyword evidence="7" id="KW-0862">Zinc</keyword>
<dbReference type="KEGG" id="nce:NCER_100217"/>
<dbReference type="Pfam" id="PF04997">
    <property type="entry name" value="RNA_pol_Rpb1_1"/>
    <property type="match status" value="1"/>
</dbReference>
<evidence type="ECO:0000256" key="10">
    <source>
        <dbReference type="ARBA" id="ARBA00023242"/>
    </source>
</evidence>
<dbReference type="GO" id="GO:0005736">
    <property type="term" value="C:RNA polymerase I complex"/>
    <property type="evidence" value="ECO:0007669"/>
    <property type="project" value="TreeGrafter"/>
</dbReference>
<dbReference type="GO" id="GO:0046872">
    <property type="term" value="F:metal ion binding"/>
    <property type="evidence" value="ECO:0007669"/>
    <property type="project" value="UniProtKB-KW"/>
</dbReference>
<keyword evidence="10" id="KW-0539">Nucleus</keyword>
<dbReference type="Gene3D" id="6.10.250.2940">
    <property type="match status" value="1"/>
</dbReference>
<keyword evidence="6" id="KW-0479">Metal-binding</keyword>
<evidence type="ECO:0000313" key="15">
    <source>
        <dbReference type="Proteomes" id="UP000009082"/>
    </source>
</evidence>
<accession>C4V709</accession>
<dbReference type="STRING" id="578460.C4V709"/>
<dbReference type="PANTHER" id="PTHR19376">
    <property type="entry name" value="DNA-DIRECTED RNA POLYMERASE"/>
    <property type="match status" value="1"/>
</dbReference>
<dbReference type="CDD" id="cd01435">
    <property type="entry name" value="RNAP_I_RPA1_N"/>
    <property type="match status" value="1"/>
</dbReference>
<proteinExistence type="inferred from homology"/>
<gene>
    <name evidence="14" type="ORF">NCER_100217</name>
</gene>
<dbReference type="InterPro" id="IPR045867">
    <property type="entry name" value="DNA-dir_RpoC_beta_prime"/>
</dbReference>
<evidence type="ECO:0000313" key="14">
    <source>
        <dbReference type="EMBL" id="EEQ82983.1"/>
    </source>
</evidence>
<evidence type="ECO:0000256" key="9">
    <source>
        <dbReference type="ARBA" id="ARBA00023163"/>
    </source>
</evidence>
<evidence type="ECO:0000256" key="7">
    <source>
        <dbReference type="ARBA" id="ARBA00022833"/>
    </source>
</evidence>
<dbReference type="OMA" id="FFTRERY"/>
<evidence type="ECO:0000256" key="3">
    <source>
        <dbReference type="ARBA" id="ARBA00022478"/>
    </source>
</evidence>
<dbReference type="Gene3D" id="3.30.1490.180">
    <property type="entry name" value="RNA polymerase ii"/>
    <property type="match status" value="1"/>
</dbReference>
<evidence type="ECO:0000259" key="13">
    <source>
        <dbReference type="SMART" id="SM00663"/>
    </source>
</evidence>
<keyword evidence="4 12" id="KW-0808">Transferase</keyword>
<dbReference type="FunFam" id="2.40.40.20:FF:000019">
    <property type="entry name" value="DNA-directed RNA polymerase II subunit RPB1"/>
    <property type="match status" value="1"/>
</dbReference>
<dbReference type="Gene3D" id="1.10.274.100">
    <property type="entry name" value="RNA polymerase Rpb1, domain 3"/>
    <property type="match status" value="1"/>
</dbReference>
<dbReference type="InterPro" id="IPR042102">
    <property type="entry name" value="RNA_pol_Rpb1_3_sf"/>
</dbReference>
<keyword evidence="3 12" id="KW-0240">DNA-directed RNA polymerase</keyword>
<dbReference type="Pfam" id="PF00623">
    <property type="entry name" value="RNA_pol_Rpb1_2"/>
    <property type="match status" value="1"/>
</dbReference>
<evidence type="ECO:0000256" key="6">
    <source>
        <dbReference type="ARBA" id="ARBA00022723"/>
    </source>
</evidence>
<dbReference type="Proteomes" id="UP000009082">
    <property type="component" value="Unassembled WGS sequence"/>
</dbReference>
<evidence type="ECO:0000256" key="4">
    <source>
        <dbReference type="ARBA" id="ARBA00022679"/>
    </source>
</evidence>
<organism evidence="15">
    <name type="scientific">Vairimorpha ceranae (strain BRL01)</name>
    <name type="common">Microsporidian parasite</name>
    <name type="synonym">Nosema ceranae</name>
    <dbReference type="NCBI Taxonomy" id="578460"/>
    <lineage>
        <taxon>Eukaryota</taxon>
        <taxon>Fungi</taxon>
        <taxon>Fungi incertae sedis</taxon>
        <taxon>Microsporidia</taxon>
        <taxon>Nosematidae</taxon>
        <taxon>Vairimorpha</taxon>
    </lineage>
</organism>
<dbReference type="AlphaFoldDB" id="C4V709"/>
<dbReference type="GO" id="GO:0003899">
    <property type="term" value="F:DNA-directed RNA polymerase activity"/>
    <property type="evidence" value="ECO:0007669"/>
    <property type="project" value="UniProtKB-EC"/>
</dbReference>
<evidence type="ECO:0000256" key="5">
    <source>
        <dbReference type="ARBA" id="ARBA00022695"/>
    </source>
</evidence>
<dbReference type="Pfam" id="PF05000">
    <property type="entry name" value="RNA_pol_Rpb1_4"/>
    <property type="match status" value="1"/>
</dbReference>
<dbReference type="EMBL" id="ACOL01000009">
    <property type="protein sequence ID" value="EEQ82983.1"/>
    <property type="molecule type" value="Genomic_DNA"/>
</dbReference>
<dbReference type="OrthoDB" id="270392at2759"/>
<dbReference type="Gene3D" id="6.20.50.80">
    <property type="match status" value="1"/>
</dbReference>
<dbReference type="InterPro" id="IPR000722">
    <property type="entry name" value="RNA_pol_asu"/>
</dbReference>
<dbReference type="InterPro" id="IPR044893">
    <property type="entry name" value="RNA_pol_Rpb1_clamp_domain"/>
</dbReference>
<evidence type="ECO:0000256" key="1">
    <source>
        <dbReference type="ARBA" id="ARBA00004123"/>
    </source>
</evidence>
<dbReference type="InterPro" id="IPR007080">
    <property type="entry name" value="RNA_pol_Rpb1_1"/>
</dbReference>
<dbReference type="HOGENOM" id="CLU_000487_2_4_1"/>
<dbReference type="Pfam" id="PF04998">
    <property type="entry name" value="RNA_pol_Rpb1_5"/>
    <property type="match status" value="1"/>
</dbReference>
<evidence type="ECO:0000256" key="2">
    <source>
        <dbReference type="ARBA" id="ARBA00006460"/>
    </source>
</evidence>
<dbReference type="SUPFAM" id="SSF64484">
    <property type="entry name" value="beta and beta-prime subunits of DNA dependent RNA-polymerase"/>
    <property type="match status" value="1"/>
</dbReference>
<comment type="function">
    <text evidence="12">DNA-dependent RNA polymerase catalyzes the transcription of DNA into RNA using the four ribonucleoside triphosphates as substrates.</text>
</comment>
<dbReference type="PANTHER" id="PTHR19376:SF11">
    <property type="entry name" value="DNA-DIRECTED RNA POLYMERASE I SUBUNIT RPA1"/>
    <property type="match status" value="1"/>
</dbReference>
<dbReference type="Gene3D" id="2.40.40.20">
    <property type="match status" value="1"/>
</dbReference>
<dbReference type="VEuPathDB" id="MicrosporidiaDB:NCER_100217"/>
<protein>
    <recommendedName>
        <fullName evidence="12">DNA-directed RNA polymerase subunit</fullName>
        <ecNumber evidence="12">2.7.7.6</ecNumber>
    </recommendedName>
</protein>
<keyword evidence="8" id="KW-0460">Magnesium</keyword>
<dbReference type="SMART" id="SM00663">
    <property type="entry name" value="RPOLA_N"/>
    <property type="match status" value="1"/>
</dbReference>
<reference evidence="15" key="1">
    <citation type="journal article" date="2009" name="PLoS Pathog.">
        <title>Genomic analyses of the microsporidian Nosema ceranae, an emergent pathogen of honey bees.</title>
        <authorList>
            <person name="Cornman R.S."/>
            <person name="Chen Y.P."/>
            <person name="Schatz M.C."/>
            <person name="Street C."/>
            <person name="Zhao Y."/>
            <person name="Desany B."/>
            <person name="Egholm M."/>
            <person name="Hutchison S."/>
            <person name="Pettis J.S."/>
            <person name="Lipkin W.I."/>
            <person name="Evans J.D."/>
        </authorList>
    </citation>
    <scope>NUCLEOTIDE SEQUENCE [LARGE SCALE GENOMIC DNA]</scope>
    <source>
        <strain evidence="15">BRL01</strain>
    </source>
</reference>
<evidence type="ECO:0000256" key="8">
    <source>
        <dbReference type="ARBA" id="ARBA00022842"/>
    </source>
</evidence>
<dbReference type="InterPro" id="IPR038120">
    <property type="entry name" value="Rpb1_funnel_sf"/>
</dbReference>
<dbReference type="InParanoid" id="C4V709"/>
<dbReference type="Pfam" id="PF04983">
    <property type="entry name" value="RNA_pol_Rpb1_3"/>
    <property type="match status" value="1"/>
</dbReference>
<comment type="subcellular location">
    <subcellularLocation>
        <location evidence="1">Nucleus</location>
    </subcellularLocation>
</comment>
<dbReference type="Gene3D" id="1.10.132.30">
    <property type="match status" value="1"/>
</dbReference>
<dbReference type="InterPro" id="IPR015699">
    <property type="entry name" value="DNA-dir_RNA_pol1_lsu_N"/>
</dbReference>
<keyword evidence="5 12" id="KW-0548">Nucleotidyltransferase</keyword>
<dbReference type="InterPro" id="IPR007066">
    <property type="entry name" value="RNA_pol_Rpb1_3"/>
</dbReference>
<comment type="similarity">
    <text evidence="2 12">Belongs to the RNA polymerase beta' chain family.</text>
</comment>
<dbReference type="EC" id="2.7.7.6" evidence="12"/>
<comment type="catalytic activity">
    <reaction evidence="11 12">
        <text>RNA(n) + a ribonucleoside 5'-triphosphate = RNA(n+1) + diphosphate</text>
        <dbReference type="Rhea" id="RHEA:21248"/>
        <dbReference type="Rhea" id="RHEA-COMP:14527"/>
        <dbReference type="Rhea" id="RHEA-COMP:17342"/>
        <dbReference type="ChEBI" id="CHEBI:33019"/>
        <dbReference type="ChEBI" id="CHEBI:61557"/>
        <dbReference type="ChEBI" id="CHEBI:140395"/>
        <dbReference type="EC" id="2.7.7.6"/>
    </reaction>
</comment>
<evidence type="ECO:0000256" key="11">
    <source>
        <dbReference type="ARBA" id="ARBA00048552"/>
    </source>
</evidence>
<dbReference type="FunCoup" id="C4V709">
    <property type="interactions" value="191"/>
</dbReference>
<dbReference type="Gene3D" id="4.10.860.120">
    <property type="entry name" value="RNA polymerase II, clamp domain"/>
    <property type="match status" value="1"/>
</dbReference>
<sequence length="1079" mass="122509">MFTSYIPDKISFTFYKDEEIIKMSVLEITQPLCLDTFGHPFPDGLYDARMGPFNNDSLCKTCNLSYLTCPGHFGYIKLFKPVFNPLLFSTMYSVLKSACHKCGLLKITNRDRLIYFLKLNLLKRGYPIDNLDYLSTCNNENDLCKKIADLLLKYSDKSRASSNFLHQEFCNLIFKTASARTKCAQCKMSSQKLTTSKNLKISYVLENNSQKIFLIEDIIDIFKKVFNNEKKLMESIFSTADYKMFFLFNISVPPVKFRPVNFFNGRMYENPQNIHYTRILKNNIELQTNPDFWPELQAAILIYFDSSKSQYSKGDGAAAGHKQILEKKEGLFRRNIMGKRVNFAARSVISPDPNLHTREMGIPKIFAEKLTFPERVNANNYDKLRKAVINGREFPGANAIQTGNNLQNLEYISYEKRVALANQLLKGTKTVWRHLNTGDTVLVNRQPTLHKQSIMGHKVKVLEGEKTLRMHYVNCKPYNADFDGDEMNVHLPQSYVAKSEAESLTLNDHMYLVPTNGEPIRGLTQDHVVGASRLTIKDSFYTKEQYIDLLQSGLSNRRLILDNPCISQPVSLYSGKQIASGILKNLNLYISVTNKGKIGAKTWLGHEEEGNSIFLEGEMLTGILDKNVIGPTQYSLIHACGHLYGFSVANDLLTYFGRVVNRYLFNFGFTVRIDDLLLDSFADSSRNDIIKAGNENAKIKQKIYMKDNPDYYINSNKTAHLDSIIREEMNNVTTQIVNTCVPLGQLKKFPNNNMGLVIITGAKGSIVNLSQISGSLGQQELEGKRVSYMISGKTLPCFERFETSPSAGGYVFQRFLTGVNPSEYFFHCMAGREGLIDTAVKTSRSGYLQRCLVKHLEGLRVEYDLSVRMGTKIIQYTYGEDGLDCTKSSFLKQIEFFKNNSNMFFADNFIKFCQELKYTNREWKDLISKESDEIKKLCLKQYVNALVDPGEAVGVIAGQSVGEPSTQMTLNTFHLAGVGARNVTLGIPRLREIVMVAAKKIQTPLIYVPLIKEVSTEKLDIFEKITLDECISEILISEKMVSKQGRYCKEVKVTVNILKHEQYAVPVLDSVFLMELGKK</sequence>
<evidence type="ECO:0000256" key="12">
    <source>
        <dbReference type="RuleBase" id="RU004279"/>
    </source>
</evidence>
<dbReference type="InterPro" id="IPR006592">
    <property type="entry name" value="RNA_pol_N"/>
</dbReference>